<proteinExistence type="predicted"/>
<dbReference type="InterPro" id="IPR038602">
    <property type="entry name" value="Mite_allergen_7_sf"/>
</dbReference>
<dbReference type="Pfam" id="PF16984">
    <property type="entry name" value="Grp7_allergen"/>
    <property type="match status" value="1"/>
</dbReference>
<evidence type="ECO:0008006" key="3">
    <source>
        <dbReference type="Google" id="ProtNLM"/>
    </source>
</evidence>
<dbReference type="InterPro" id="IPR020234">
    <property type="entry name" value="Mite_allergen_group-7"/>
</dbReference>
<feature type="signal peptide" evidence="1">
    <location>
        <begin position="1"/>
        <end position="16"/>
    </location>
</feature>
<accession>A0A1B6BZ12</accession>
<sequence length="226" mass="25367">VVCLLGCLVTVSCQEAEVINTVVDTLLVEAKKSISDAGLNSIRIPNIVRSFQKKVYHVHLRGSFEGKGGWFKNLSNIERTGDVAYTTNVTSLTLHFSVGFSNMELGFESYRIRIMKIGLSGKVNVSIANISIDCQITMAYTGEGCKPSIDSITVNSYKLLDVYLTGLGKLNWLYIKITKFIIKHFRRKMKRSLELSLVAVFMNILSKQGTCDTVYNYFSLLSKYKF</sequence>
<dbReference type="EMBL" id="GEDC01031029">
    <property type="protein sequence ID" value="JAS06269.1"/>
    <property type="molecule type" value="Transcribed_RNA"/>
</dbReference>
<organism evidence="2">
    <name type="scientific">Clastoptera arizonana</name>
    <name type="common">Arizona spittle bug</name>
    <dbReference type="NCBI Taxonomy" id="38151"/>
    <lineage>
        <taxon>Eukaryota</taxon>
        <taxon>Metazoa</taxon>
        <taxon>Ecdysozoa</taxon>
        <taxon>Arthropoda</taxon>
        <taxon>Hexapoda</taxon>
        <taxon>Insecta</taxon>
        <taxon>Pterygota</taxon>
        <taxon>Neoptera</taxon>
        <taxon>Paraneoptera</taxon>
        <taxon>Hemiptera</taxon>
        <taxon>Auchenorrhyncha</taxon>
        <taxon>Cercopoidea</taxon>
        <taxon>Clastopteridae</taxon>
        <taxon>Clastoptera</taxon>
    </lineage>
</organism>
<feature type="non-terminal residue" evidence="2">
    <location>
        <position position="1"/>
    </location>
</feature>
<name>A0A1B6BZ12_9HEMI</name>
<feature type="chain" id="PRO_5008579970" description="Lipid-binding serum glycoprotein N-terminal domain-containing protein" evidence="1">
    <location>
        <begin position="17"/>
        <end position="226"/>
    </location>
</feature>
<reference evidence="2" key="1">
    <citation type="submission" date="2015-12" db="EMBL/GenBank/DDBJ databases">
        <title>De novo transcriptome assembly of four potential Pierce s Disease insect vectors from Arizona vineyards.</title>
        <authorList>
            <person name="Tassone E.E."/>
        </authorList>
    </citation>
    <scope>NUCLEOTIDE SEQUENCE</scope>
</reference>
<evidence type="ECO:0000256" key="1">
    <source>
        <dbReference type="SAM" id="SignalP"/>
    </source>
</evidence>
<keyword evidence="1" id="KW-0732">Signal</keyword>
<evidence type="ECO:0000313" key="2">
    <source>
        <dbReference type="EMBL" id="JAS06269.1"/>
    </source>
</evidence>
<dbReference type="AlphaFoldDB" id="A0A1B6BZ12"/>
<dbReference type="Gene3D" id="3.15.10.50">
    <property type="match status" value="1"/>
</dbReference>
<gene>
    <name evidence="2" type="ORF">g.6250</name>
</gene>
<protein>
    <recommendedName>
        <fullName evidence="3">Lipid-binding serum glycoprotein N-terminal domain-containing protein</fullName>
    </recommendedName>
</protein>